<keyword evidence="1" id="KW-0479">Metal-binding</keyword>
<keyword evidence="1" id="KW-0963">Cytoplasm</keyword>
<evidence type="ECO:0000259" key="2">
    <source>
        <dbReference type="Pfam" id="PF01693"/>
    </source>
</evidence>
<keyword evidence="1" id="KW-0540">Nuclease</keyword>
<evidence type="ECO:0000313" key="4">
    <source>
        <dbReference type="Proteomes" id="UP001600039"/>
    </source>
</evidence>
<organism evidence="3 4">
    <name type="scientific">Flavobacterium fructosi</name>
    <dbReference type="NCBI Taxonomy" id="3230416"/>
    <lineage>
        <taxon>Bacteria</taxon>
        <taxon>Pseudomonadati</taxon>
        <taxon>Bacteroidota</taxon>
        <taxon>Flavobacteriia</taxon>
        <taxon>Flavobacteriales</taxon>
        <taxon>Flavobacteriaceae</taxon>
        <taxon>Flavobacterium</taxon>
    </lineage>
</organism>
<protein>
    <recommendedName>
        <fullName evidence="1">Ribonuclease H</fullName>
        <ecNumber evidence="1">3.1.26.4</ecNumber>
    </recommendedName>
</protein>
<feature type="domain" description="Ribonuclease H1 N-terminal" evidence="2">
    <location>
        <begin position="5"/>
        <end position="47"/>
    </location>
</feature>
<evidence type="ECO:0000313" key="3">
    <source>
        <dbReference type="EMBL" id="MFE3849203.1"/>
    </source>
</evidence>
<dbReference type="Gene3D" id="3.40.970.10">
    <property type="entry name" value="Ribonuclease H1, N-terminal domain"/>
    <property type="match status" value="1"/>
</dbReference>
<reference evidence="3 4" key="1">
    <citation type="submission" date="2024-06" db="EMBL/GenBank/DDBJ databases">
        <title>Flavobacterium spp. isolated from glacier.</title>
        <authorList>
            <person name="Han D."/>
        </authorList>
    </citation>
    <scope>NUCLEOTIDE SEQUENCE [LARGE SCALE GENOMIC DNA]</scope>
    <source>
        <strain evidence="3 4">LB3P45</strain>
    </source>
</reference>
<dbReference type="InterPro" id="IPR037056">
    <property type="entry name" value="RNase_H1_N_sf"/>
</dbReference>
<dbReference type="InterPro" id="IPR012337">
    <property type="entry name" value="RNaseH-like_sf"/>
</dbReference>
<dbReference type="Proteomes" id="UP001600039">
    <property type="component" value="Unassembled WGS sequence"/>
</dbReference>
<dbReference type="EC" id="3.1.26.4" evidence="1"/>
<dbReference type="EMBL" id="JBHZQA010000012">
    <property type="protein sequence ID" value="MFE3849203.1"/>
    <property type="molecule type" value="Genomic_DNA"/>
</dbReference>
<comment type="catalytic activity">
    <reaction evidence="1">
        <text>Endonucleolytic cleavage to 5'-phosphomonoester.</text>
        <dbReference type="EC" id="3.1.26.4"/>
    </reaction>
</comment>
<evidence type="ECO:0000256" key="1">
    <source>
        <dbReference type="PIRNR" id="PIRNR037839"/>
    </source>
</evidence>
<accession>A0ABW6HRF5</accession>
<comment type="function">
    <text evidence="1">Endonuclease that specifically degrades the RNA of RNA-DNA hybrids.</text>
</comment>
<comment type="similarity">
    <text evidence="1">Belongs to the RNase H family.</text>
</comment>
<dbReference type="InterPro" id="IPR017290">
    <property type="entry name" value="RNase_H_bac"/>
</dbReference>
<comment type="subcellular location">
    <subcellularLocation>
        <location evidence="1">Cytoplasm</location>
    </subcellularLocation>
</comment>
<dbReference type="RefSeq" id="WP_379858950.1">
    <property type="nucleotide sequence ID" value="NZ_JBHZQA010000012.1"/>
</dbReference>
<dbReference type="InterPro" id="IPR011320">
    <property type="entry name" value="RNase_H1_N"/>
</dbReference>
<dbReference type="InterPro" id="IPR036397">
    <property type="entry name" value="RNaseH_sf"/>
</dbReference>
<dbReference type="Pfam" id="PF01693">
    <property type="entry name" value="Cauli_VI"/>
    <property type="match status" value="1"/>
</dbReference>
<dbReference type="InterPro" id="IPR009027">
    <property type="entry name" value="Ribosomal_bL9/RNase_H1_N"/>
</dbReference>
<comment type="caution">
    <text evidence="3">The sequence shown here is derived from an EMBL/GenBank/DDBJ whole genome shotgun (WGS) entry which is preliminary data.</text>
</comment>
<sequence>MQNNKYYVVFKGYKTGIYDNWNECNKQVNGFSGTLHKSFESLDEAEKAFAEYSESTNSTSTSIPPSPYSTKSFIVNGNCPNNFGEMSYQWNLSTSTNNVKKKQLPIIGTKNIADFIAIIDLIKLSKKVKRNLPIYTNSKTVKNWILNKKCNHQLFASKKTEAVIAMIREAEEWLSNNAVENEILLWNSVAWGNFPLVSKRRKRIRKLKSN</sequence>
<keyword evidence="1" id="KW-0378">Hydrolase</keyword>
<proteinExistence type="inferred from homology"/>
<dbReference type="SUPFAM" id="SSF55658">
    <property type="entry name" value="L9 N-domain-like"/>
    <property type="match status" value="1"/>
</dbReference>
<keyword evidence="1" id="KW-0255">Endonuclease</keyword>
<dbReference type="Gene3D" id="3.30.420.10">
    <property type="entry name" value="Ribonuclease H-like superfamily/Ribonuclease H"/>
    <property type="match status" value="1"/>
</dbReference>
<keyword evidence="4" id="KW-1185">Reference proteome</keyword>
<dbReference type="SUPFAM" id="SSF53098">
    <property type="entry name" value="Ribonuclease H-like"/>
    <property type="match status" value="1"/>
</dbReference>
<keyword evidence="1" id="KW-0460">Magnesium</keyword>
<gene>
    <name evidence="3" type="ORF">ACFX5D_14635</name>
</gene>
<dbReference type="PIRSF" id="PIRSF037839">
    <property type="entry name" value="Ribonuclease_H"/>
    <property type="match status" value="1"/>
</dbReference>
<name>A0ABW6HRF5_9FLAO</name>